<organism evidence="8 9">
    <name type="scientific">Tetragenococcus koreensis</name>
    <dbReference type="NCBI Taxonomy" id="290335"/>
    <lineage>
        <taxon>Bacteria</taxon>
        <taxon>Bacillati</taxon>
        <taxon>Bacillota</taxon>
        <taxon>Bacilli</taxon>
        <taxon>Lactobacillales</taxon>
        <taxon>Enterococcaceae</taxon>
        <taxon>Tetragenococcus</taxon>
    </lineage>
</organism>
<evidence type="ECO:0000313" key="8">
    <source>
        <dbReference type="EMBL" id="GEQ53693.1"/>
    </source>
</evidence>
<evidence type="ECO:0000256" key="5">
    <source>
        <dbReference type="RuleBase" id="RU003690"/>
    </source>
</evidence>
<keyword evidence="10" id="KW-1185">Reference proteome</keyword>
<gene>
    <name evidence="8" type="primary">bglB_4</name>
    <name evidence="7" type="ORF">TK11N_05770</name>
    <name evidence="8" type="ORF">TK2N_05370</name>
</gene>
<protein>
    <submittedName>
        <fullName evidence="8">6-phospho-beta-glucosidase</fullName>
    </submittedName>
</protein>
<dbReference type="GO" id="GO:0008422">
    <property type="term" value="F:beta-glucosidase activity"/>
    <property type="evidence" value="ECO:0007669"/>
    <property type="project" value="TreeGrafter"/>
</dbReference>
<evidence type="ECO:0000256" key="4">
    <source>
        <dbReference type="PROSITE-ProRule" id="PRU10055"/>
    </source>
</evidence>
<dbReference type="Proteomes" id="UP000886607">
    <property type="component" value="Unassembled WGS sequence"/>
</dbReference>
<evidence type="ECO:0000256" key="2">
    <source>
        <dbReference type="ARBA" id="ARBA00022801"/>
    </source>
</evidence>
<dbReference type="PROSITE" id="PS00653">
    <property type="entry name" value="GLYCOSYL_HYDROL_F1_2"/>
    <property type="match status" value="1"/>
</dbReference>
<dbReference type="PROSITE" id="PS00572">
    <property type="entry name" value="GLYCOSYL_HYDROL_F1_1"/>
    <property type="match status" value="1"/>
</dbReference>
<dbReference type="PANTHER" id="PTHR10353">
    <property type="entry name" value="GLYCOSYL HYDROLASE"/>
    <property type="match status" value="1"/>
</dbReference>
<dbReference type="InterPro" id="IPR018120">
    <property type="entry name" value="Glyco_hydro_1_AS"/>
</dbReference>
<dbReference type="Proteomes" id="UP000886597">
    <property type="component" value="Unassembled WGS sequence"/>
</dbReference>
<dbReference type="GO" id="GO:0016052">
    <property type="term" value="P:carbohydrate catabolic process"/>
    <property type="evidence" value="ECO:0007669"/>
    <property type="project" value="TreeGrafter"/>
</dbReference>
<dbReference type="Gene3D" id="3.20.20.80">
    <property type="entry name" value="Glycosidases"/>
    <property type="match status" value="1"/>
</dbReference>
<evidence type="ECO:0000313" key="10">
    <source>
        <dbReference type="Proteomes" id="UP000886607"/>
    </source>
</evidence>
<dbReference type="PRINTS" id="PR00131">
    <property type="entry name" value="GLHYDRLASE1"/>
</dbReference>
<keyword evidence="2 6" id="KW-0378">Hydrolase</keyword>
<comment type="caution">
    <text evidence="8">The sequence shown here is derived from an EMBL/GenBank/DDBJ whole genome shotgun (WGS) entry which is preliminary data.</text>
</comment>
<reference evidence="8" key="2">
    <citation type="journal article" date="2020" name="Int. Dairy J.">
        <title>Lactic acid bacterial diversity in Brie cheese focusing on salt concentration and pH of isolation medium and characterisation of halophilic and alkaliphilic lactic acid bacterial isolates.</title>
        <authorList>
            <person name="Unno R."/>
            <person name="Matsutani M."/>
            <person name="Suzuki T."/>
            <person name="Kodama K."/>
            <person name="Matsushita H."/>
            <person name="Yamasato K."/>
            <person name="Koizumi Y."/>
            <person name="Ishikawa M."/>
        </authorList>
    </citation>
    <scope>NUCLEOTIDE SEQUENCE</scope>
    <source>
        <strain evidence="8">7C1</strain>
        <strain evidence="7">8C4</strain>
    </source>
</reference>
<keyword evidence="3 6" id="KW-0326">Glycosidase</keyword>
<proteinExistence type="inferred from homology"/>
<sequence length="485" mass="55074">MMSYKFPDGFLWGGATAANQLEGATRTDGKGWTTADTAQFIADPKKRMAQMLQPMTTKTVEAALNDTKGLYPKRYGIDFYHRYQEDIALFAEMGFKTFRLSISWARILPNGDEEVPNEAGLQFYENVIDELLKYNIEPLVTLSHYEFPLGLSFEQNGWQSRKTIDAFEHYARILFERFKGKVKYWISFNEMNIVMMTGYLSAGLLEDQLSADESLTQAQFTAMHHQLVAAAKATKALHEIDPAAQMGCMIARMENYADTPAPNDVLASVKSDQENFLMMDVLAKGSYPNYAWRLFAEKGAKIDQTKEDQQVLAENMTDFVSLSYYMSGIVGGDETAETSGNLLASKANPFLEKSEWDWQIDPVGLRITLNKMYDRYQKPIFIVENGLGAKDELTNELKVHDGYRINYLREHIEQIGESLQDGVDVMGYTPWGCIDLISASGNEMSKRYGFIYVDQDDVGKGTLNRYRKDSFDWYKKVIASNGQDL</sequence>
<dbReference type="InterPro" id="IPR033132">
    <property type="entry name" value="GH_1_N_CS"/>
</dbReference>
<accession>A0AAN4RJI2</accession>
<dbReference type="GO" id="GO:0005829">
    <property type="term" value="C:cytosol"/>
    <property type="evidence" value="ECO:0007669"/>
    <property type="project" value="TreeGrafter"/>
</dbReference>
<evidence type="ECO:0000256" key="6">
    <source>
        <dbReference type="RuleBase" id="RU004468"/>
    </source>
</evidence>
<dbReference type="SUPFAM" id="SSF51445">
    <property type="entry name" value="(Trans)glycosidases"/>
    <property type="match status" value="1"/>
</dbReference>
<name>A0AAN4RJI2_9ENTE</name>
<feature type="active site" description="Nucleophile" evidence="4">
    <location>
        <position position="384"/>
    </location>
</feature>
<dbReference type="FunFam" id="3.20.20.80:FF:000004">
    <property type="entry name" value="Beta-glucosidase 6-phospho-beta-glucosidase"/>
    <property type="match status" value="1"/>
</dbReference>
<dbReference type="PANTHER" id="PTHR10353:SF122">
    <property type="entry name" value="6-PHOSPHO-BETA-GLUCOSIDASE ASCB-RELATED"/>
    <property type="match status" value="1"/>
</dbReference>
<evidence type="ECO:0000256" key="3">
    <source>
        <dbReference type="ARBA" id="ARBA00023295"/>
    </source>
</evidence>
<dbReference type="EMBL" id="BKBQ01000006">
    <property type="protein sequence ID" value="GEQ53693.1"/>
    <property type="molecule type" value="Genomic_DNA"/>
</dbReference>
<dbReference type="InterPro" id="IPR017853">
    <property type="entry name" value="GH"/>
</dbReference>
<dbReference type="Pfam" id="PF00232">
    <property type="entry name" value="Glyco_hydro_1"/>
    <property type="match status" value="1"/>
</dbReference>
<comment type="similarity">
    <text evidence="1 5">Belongs to the glycosyl hydrolase 1 family.</text>
</comment>
<evidence type="ECO:0000313" key="9">
    <source>
        <dbReference type="Proteomes" id="UP000886597"/>
    </source>
</evidence>
<reference evidence="8" key="1">
    <citation type="submission" date="2019-08" db="EMBL/GenBank/DDBJ databases">
        <authorList>
            <person name="Ishikawa M."/>
            <person name="Suzuki T."/>
            <person name="Matsutani M."/>
        </authorList>
    </citation>
    <scope>NUCLEOTIDE SEQUENCE</scope>
    <source>
        <strain evidence="8">7C1</strain>
        <strain evidence="7">8C4</strain>
    </source>
</reference>
<evidence type="ECO:0000313" key="7">
    <source>
        <dbReference type="EMBL" id="GEQ48725.1"/>
    </source>
</evidence>
<dbReference type="InterPro" id="IPR001360">
    <property type="entry name" value="Glyco_hydro_1"/>
</dbReference>
<dbReference type="AlphaFoldDB" id="A0AAN4RJI2"/>
<dbReference type="EMBL" id="BKBO01000006">
    <property type="protein sequence ID" value="GEQ48725.1"/>
    <property type="molecule type" value="Genomic_DNA"/>
</dbReference>
<evidence type="ECO:0000256" key="1">
    <source>
        <dbReference type="ARBA" id="ARBA00010838"/>
    </source>
</evidence>